<feature type="compositionally biased region" description="Low complexity" evidence="6">
    <location>
        <begin position="472"/>
        <end position="485"/>
    </location>
</feature>
<dbReference type="RefSeq" id="XP_007677104.1">
    <property type="nucleotide sequence ID" value="XM_007678914.1"/>
</dbReference>
<accession>M2LMX4</accession>
<evidence type="ECO:0000256" key="1">
    <source>
        <dbReference type="ARBA" id="ARBA00003594"/>
    </source>
</evidence>
<comment type="function">
    <text evidence="1">Required for peroxisome inheritance.</text>
</comment>
<feature type="compositionally biased region" description="Low complexity" evidence="6">
    <location>
        <begin position="60"/>
        <end position="73"/>
    </location>
</feature>
<feature type="region of interest" description="Disordered" evidence="6">
    <location>
        <begin position="386"/>
        <end position="433"/>
    </location>
</feature>
<feature type="region of interest" description="Disordered" evidence="6">
    <location>
        <begin position="193"/>
        <end position="290"/>
    </location>
</feature>
<name>M2LMX4_BAUPA</name>
<dbReference type="KEGG" id="bcom:BAUCODRAFT_499032"/>
<feature type="region of interest" description="Disordered" evidence="6">
    <location>
        <begin position="60"/>
        <end position="82"/>
    </location>
</feature>
<dbReference type="Proteomes" id="UP000011761">
    <property type="component" value="Unassembled WGS sequence"/>
</dbReference>
<comment type="similarity">
    <text evidence="3">Belongs to the INP1 family.</text>
</comment>
<dbReference type="OMA" id="RTACPFA"/>
<feature type="compositionally biased region" description="Basic and acidic residues" evidence="6">
    <location>
        <begin position="210"/>
        <end position="231"/>
    </location>
</feature>
<dbReference type="OrthoDB" id="4097008at2759"/>
<protein>
    <recommendedName>
        <fullName evidence="4">Inheritance of peroxisomes protein 1</fullName>
    </recommendedName>
</protein>
<evidence type="ECO:0000256" key="6">
    <source>
        <dbReference type="SAM" id="MobiDB-lite"/>
    </source>
</evidence>
<keyword evidence="8" id="KW-1185">Reference proteome</keyword>
<dbReference type="STRING" id="717646.M2LMX4"/>
<dbReference type="GO" id="GO:0045033">
    <property type="term" value="P:peroxisome inheritance"/>
    <property type="evidence" value="ECO:0007669"/>
    <property type="project" value="InterPro"/>
</dbReference>
<gene>
    <name evidence="7" type="ORF">BAUCODRAFT_499032</name>
</gene>
<dbReference type="AlphaFoldDB" id="M2LMX4"/>
<dbReference type="HOGENOM" id="CLU_016546_1_1_1"/>
<reference evidence="7 8" key="1">
    <citation type="journal article" date="2012" name="PLoS Pathog.">
        <title>Diverse lifestyles and strategies of plant pathogenesis encoded in the genomes of eighteen Dothideomycetes fungi.</title>
        <authorList>
            <person name="Ohm R.A."/>
            <person name="Feau N."/>
            <person name="Henrissat B."/>
            <person name="Schoch C.L."/>
            <person name="Horwitz B.A."/>
            <person name="Barry K.W."/>
            <person name="Condon B.J."/>
            <person name="Copeland A.C."/>
            <person name="Dhillon B."/>
            <person name="Glaser F."/>
            <person name="Hesse C.N."/>
            <person name="Kosti I."/>
            <person name="LaButti K."/>
            <person name="Lindquist E.A."/>
            <person name="Lucas S."/>
            <person name="Salamov A.A."/>
            <person name="Bradshaw R.E."/>
            <person name="Ciuffetti L."/>
            <person name="Hamelin R.C."/>
            <person name="Kema G.H.J."/>
            <person name="Lawrence C."/>
            <person name="Scott J.A."/>
            <person name="Spatafora J.W."/>
            <person name="Turgeon B.G."/>
            <person name="de Wit P.J.G.M."/>
            <person name="Zhong S."/>
            <person name="Goodwin S.B."/>
            <person name="Grigoriev I.V."/>
        </authorList>
    </citation>
    <scope>NUCLEOTIDE SEQUENCE [LARGE SCALE GENOMIC DNA]</scope>
    <source>
        <strain evidence="7 8">UAMH 10762</strain>
    </source>
</reference>
<feature type="compositionally biased region" description="Low complexity" evidence="6">
    <location>
        <begin position="255"/>
        <end position="267"/>
    </location>
</feature>
<evidence type="ECO:0000256" key="3">
    <source>
        <dbReference type="ARBA" id="ARBA00010707"/>
    </source>
</evidence>
<evidence type="ECO:0000256" key="5">
    <source>
        <dbReference type="ARBA" id="ARBA00023136"/>
    </source>
</evidence>
<feature type="compositionally biased region" description="Acidic residues" evidence="6">
    <location>
        <begin position="235"/>
        <end position="254"/>
    </location>
</feature>
<keyword evidence="5" id="KW-0472">Membrane</keyword>
<evidence type="ECO:0000256" key="4">
    <source>
        <dbReference type="ARBA" id="ARBA00021397"/>
    </source>
</evidence>
<proteinExistence type="inferred from homology"/>
<dbReference type="GeneID" id="19114927"/>
<organism evidence="7 8">
    <name type="scientific">Baudoinia panamericana (strain UAMH 10762)</name>
    <name type="common">Angels' share fungus</name>
    <name type="synonym">Baudoinia compniacensis (strain UAMH 10762)</name>
    <dbReference type="NCBI Taxonomy" id="717646"/>
    <lineage>
        <taxon>Eukaryota</taxon>
        <taxon>Fungi</taxon>
        <taxon>Dikarya</taxon>
        <taxon>Ascomycota</taxon>
        <taxon>Pezizomycotina</taxon>
        <taxon>Dothideomycetes</taxon>
        <taxon>Dothideomycetidae</taxon>
        <taxon>Mycosphaerellales</taxon>
        <taxon>Teratosphaeriaceae</taxon>
        <taxon>Baudoinia</taxon>
    </lineage>
</organism>
<feature type="compositionally biased region" description="Basic residues" evidence="6">
    <location>
        <begin position="197"/>
        <end position="209"/>
    </location>
</feature>
<feature type="region of interest" description="Disordered" evidence="6">
    <location>
        <begin position="462"/>
        <end position="489"/>
    </location>
</feature>
<comment type="subcellular location">
    <subcellularLocation>
        <location evidence="2">Peroxisome membrane</location>
        <topology evidence="2">Peripheral membrane protein</topology>
    </subcellularLocation>
</comment>
<evidence type="ECO:0000313" key="7">
    <source>
        <dbReference type="EMBL" id="EMC95687.1"/>
    </source>
</evidence>
<sequence length="613" mass="66409">MANTAPSTPETPRRLAVNRSFTLPSKLATTSRAGTTAEIGAMEGVETLYVHPNANIIKFTTPSSRPASSGSPRTPRDLGSGALPWVSPTERTLAAGPLEIYRVPGSVSFLRSGALLHAILPRSLCWCVDGISKFALRVLPDTYYRIELPAHTPEDHAKVEEIKEVLSKVLFYERIACPFNRGIQEELPTVEELDGRKKTRRRSHGPAKKWKLDRAYSWKPEDGKEPERRASEVSNEADDSSELGSEEEECEPEQQAEQQVEAGAALQSVATPSRPSTLPTLRSATAPPPLTVRTPVRMRASIFVDGTVEVSSAASIPAPKLDPGRLRTFQPILTDMPPSPPDSSAGLESIEVAGPSSLHSPLVDPVPDSLHDVRVEEAGATAAAYFSESQTSEALPGPEGAQSSDREAADAEYTGRWTEEEPQHAEATPTESYELPKIVRQRSSDDPFAAIQARILARRSIGGTTSFHPPLSTTSSTSSTSSTSTLASRRSYATLPQQQNMASALVKKACAVFLGPPAHLVAIMLRIAARFTSGALGFGSWFVVESPRGHKRVPGSFNLESIDADDLEGDNELEEWEEDDFGVPLRSPVRLAKMHSALDAVTGAQERKRWVDD</sequence>
<dbReference type="EMBL" id="KB445556">
    <property type="protein sequence ID" value="EMC95687.1"/>
    <property type="molecule type" value="Genomic_DNA"/>
</dbReference>
<dbReference type="eggNOG" id="ENOG502S7ZC">
    <property type="taxonomic scope" value="Eukaryota"/>
</dbReference>
<evidence type="ECO:0000256" key="2">
    <source>
        <dbReference type="ARBA" id="ARBA00004421"/>
    </source>
</evidence>
<feature type="compositionally biased region" description="Polar residues" evidence="6">
    <location>
        <begin position="268"/>
        <end position="283"/>
    </location>
</feature>
<dbReference type="Pfam" id="PF12634">
    <property type="entry name" value="Inp1"/>
    <property type="match status" value="1"/>
</dbReference>
<dbReference type="InterPro" id="IPR024758">
    <property type="entry name" value="Inp1"/>
</dbReference>
<dbReference type="GO" id="GO:0005780">
    <property type="term" value="C:extrinsic component of intraperoxisomal membrane"/>
    <property type="evidence" value="ECO:0007669"/>
    <property type="project" value="InterPro"/>
</dbReference>
<evidence type="ECO:0000313" key="8">
    <source>
        <dbReference type="Proteomes" id="UP000011761"/>
    </source>
</evidence>